<keyword evidence="8 12" id="KW-0560">Oxidoreductase</keyword>
<comment type="caution">
    <text evidence="13">The sequence shown here is derived from an EMBL/GenBank/DDBJ whole genome shotgun (WGS) entry which is preliminary data.</text>
</comment>
<evidence type="ECO:0000256" key="3">
    <source>
        <dbReference type="ARBA" id="ARBA00005286"/>
    </source>
</evidence>
<sequence>MTVIVEQPEFGEVGTQEQKNHEENNELVLEGGFVVPESNTFGHIFRDYNAESERKDSVEEFYKQNHIHQTVDFVKRMREEYGKLNKVEMSIWECCELLNKFVDESDPDLDEPQIEHLLQTAEAIRKDHPNEDWLHLTGLIHDLGKVLSFPSFGELPQWAIVGDTFPVGCAFDESIVHHKYFKENPDHHNPAYNTKYGIYSEGCGLDKVLMSWGHDDYMYMVTKENKSTLPSTALFIIRFHSFYPLHRSGAYKHLMNDEDVENLKWLQIFNKYDLYSKSNVRIDVEKVKPYYLSLIEKDSNMDLRRKTDHRNEKPITAPPSLLEKMENGVGSLLIYLLNLWVDESVVVFVSKLVYELT</sequence>
<dbReference type="EMBL" id="JAMYWD010000012">
    <property type="protein sequence ID" value="KAJ4951722.1"/>
    <property type="molecule type" value="Genomic_DNA"/>
</dbReference>
<feature type="binding site" evidence="10">
    <location>
        <begin position="240"/>
        <end position="241"/>
    </location>
    <ligand>
        <name>substrate</name>
    </ligand>
</feature>
<evidence type="ECO:0000313" key="13">
    <source>
        <dbReference type="EMBL" id="KAJ4951722.1"/>
    </source>
</evidence>
<evidence type="ECO:0000313" key="14">
    <source>
        <dbReference type="Proteomes" id="UP001141806"/>
    </source>
</evidence>
<dbReference type="Pfam" id="PF05153">
    <property type="entry name" value="MIOX"/>
    <property type="match status" value="1"/>
</dbReference>
<dbReference type="Proteomes" id="UP001141806">
    <property type="component" value="Unassembled WGS sequence"/>
</dbReference>
<keyword evidence="5 12" id="KW-0963">Cytoplasm</keyword>
<feature type="binding site" evidence="11">
    <location>
        <position position="273"/>
    </location>
    <ligand>
        <name>Fe cation</name>
        <dbReference type="ChEBI" id="CHEBI:24875"/>
        <label>1</label>
    </ligand>
</feature>
<feature type="binding site" evidence="10">
    <location>
        <position position="46"/>
    </location>
    <ligand>
        <name>substrate</name>
    </ligand>
</feature>
<evidence type="ECO:0000256" key="1">
    <source>
        <dbReference type="ARBA" id="ARBA00004496"/>
    </source>
</evidence>
<evidence type="ECO:0000256" key="10">
    <source>
        <dbReference type="PIRSR" id="PIRSR607828-1"/>
    </source>
</evidence>
<comment type="pathway">
    <text evidence="2 12">Polyol metabolism; myo-inositol degradation into D-glucuronate; D-glucuronate from myo-inositol: step 1/1.</text>
</comment>
<feature type="binding site" evidence="11">
    <location>
        <position position="141"/>
    </location>
    <ligand>
        <name>Fe cation</name>
        <dbReference type="ChEBI" id="CHEBI:24875"/>
        <label>1</label>
    </ligand>
</feature>
<dbReference type="OrthoDB" id="5151075at2759"/>
<dbReference type="EC" id="1.13.99.1" evidence="4 12"/>
<keyword evidence="6" id="KW-0060">Ascorbate biosynthesis</keyword>
<evidence type="ECO:0000256" key="4">
    <source>
        <dbReference type="ARBA" id="ARBA00011919"/>
    </source>
</evidence>
<keyword evidence="7 11" id="KW-0479">Metal-binding</keyword>
<evidence type="ECO:0000256" key="5">
    <source>
        <dbReference type="ARBA" id="ARBA00022490"/>
    </source>
</evidence>
<keyword evidence="14" id="KW-1185">Reference proteome</keyword>
<dbReference type="GO" id="GO:0050113">
    <property type="term" value="F:inositol oxygenase activity"/>
    <property type="evidence" value="ECO:0007669"/>
    <property type="project" value="UniProtKB-UniRule"/>
</dbReference>
<evidence type="ECO:0000256" key="8">
    <source>
        <dbReference type="ARBA" id="ARBA00023002"/>
    </source>
</evidence>
<protein>
    <recommendedName>
        <fullName evidence="4 12">Inositol oxygenase</fullName>
        <ecNumber evidence="4 12">1.13.99.1</ecNumber>
    </recommendedName>
    <alternativeName>
        <fullName evidence="12">Myo-inositol oxygenase</fullName>
    </alternativeName>
</protein>
<feature type="binding site" evidence="10">
    <location>
        <begin position="162"/>
        <end position="163"/>
    </location>
    <ligand>
        <name>substrate</name>
    </ligand>
</feature>
<evidence type="ECO:0000256" key="12">
    <source>
        <dbReference type="RuleBase" id="RU367039"/>
    </source>
</evidence>
<feature type="binding site" evidence="11">
    <location>
        <position position="116"/>
    </location>
    <ligand>
        <name>Fe cation</name>
        <dbReference type="ChEBI" id="CHEBI:24875"/>
        <label>1</label>
    </ligand>
</feature>
<keyword evidence="9 11" id="KW-0408">Iron</keyword>
<gene>
    <name evidence="13" type="ORF">NE237_028554</name>
</gene>
<dbReference type="GO" id="GO:0005506">
    <property type="term" value="F:iron ion binding"/>
    <property type="evidence" value="ECO:0007669"/>
    <property type="project" value="InterPro"/>
</dbReference>
<dbReference type="SUPFAM" id="SSF109604">
    <property type="entry name" value="HD-domain/PDEase-like"/>
    <property type="match status" value="1"/>
</dbReference>
<comment type="catalytic activity">
    <reaction evidence="12">
        <text>myo-inositol + O2 = D-glucuronate + H2O + H(+)</text>
        <dbReference type="Rhea" id="RHEA:23696"/>
        <dbReference type="ChEBI" id="CHEBI:15377"/>
        <dbReference type="ChEBI" id="CHEBI:15378"/>
        <dbReference type="ChEBI" id="CHEBI:15379"/>
        <dbReference type="ChEBI" id="CHEBI:17268"/>
        <dbReference type="ChEBI" id="CHEBI:58720"/>
        <dbReference type="EC" id="1.13.99.1"/>
    </reaction>
</comment>
<evidence type="ECO:0000256" key="11">
    <source>
        <dbReference type="PIRSR" id="PIRSR607828-2"/>
    </source>
</evidence>
<comment type="similarity">
    <text evidence="3 12">Belongs to the myo-inositol oxygenase family.</text>
</comment>
<feature type="binding site" evidence="11">
    <location>
        <position position="214"/>
    </location>
    <ligand>
        <name>Fe cation</name>
        <dbReference type="ChEBI" id="CHEBI:24875"/>
        <label>1</label>
    </ligand>
</feature>
<name>A0A9Q0JU69_9MAGN</name>
<feature type="binding site" evidence="11">
    <location>
        <position position="240"/>
    </location>
    <ligand>
        <name>Fe cation</name>
        <dbReference type="ChEBI" id="CHEBI:24875"/>
        <label>1</label>
    </ligand>
</feature>
<dbReference type="GO" id="GO:0005737">
    <property type="term" value="C:cytoplasm"/>
    <property type="evidence" value="ECO:0007669"/>
    <property type="project" value="UniProtKB-SubCell"/>
</dbReference>
<feature type="binding site" evidence="11">
    <location>
        <position position="142"/>
    </location>
    <ligand>
        <name>Fe cation</name>
        <dbReference type="ChEBI" id="CHEBI:24875"/>
        <label>1</label>
    </ligand>
</feature>
<dbReference type="AlphaFoldDB" id="A0A9Q0JU69"/>
<comment type="subcellular location">
    <subcellularLocation>
        <location evidence="1 12">Cytoplasm</location>
    </subcellularLocation>
</comment>
<feature type="binding site" evidence="10">
    <location>
        <position position="145"/>
    </location>
    <ligand>
        <name>substrate</name>
    </ligand>
</feature>
<evidence type="ECO:0000256" key="7">
    <source>
        <dbReference type="ARBA" id="ARBA00022723"/>
    </source>
</evidence>
<dbReference type="PANTHER" id="PTHR12588">
    <property type="entry name" value="MYOINOSITOL OXYGENASE"/>
    <property type="match status" value="1"/>
</dbReference>
<evidence type="ECO:0000256" key="2">
    <source>
        <dbReference type="ARBA" id="ARBA00005167"/>
    </source>
</evidence>
<dbReference type="PANTHER" id="PTHR12588:SF12">
    <property type="entry name" value="INOSITOL OXYGENASE 1"/>
    <property type="match status" value="1"/>
</dbReference>
<proteinExistence type="inferred from homology"/>
<evidence type="ECO:0000256" key="9">
    <source>
        <dbReference type="ARBA" id="ARBA00023004"/>
    </source>
</evidence>
<dbReference type="InterPro" id="IPR007828">
    <property type="entry name" value="Inositol_oxygenase"/>
</dbReference>
<evidence type="ECO:0000256" key="6">
    <source>
        <dbReference type="ARBA" id="ARBA00022644"/>
    </source>
</evidence>
<reference evidence="13" key="1">
    <citation type="journal article" date="2023" name="Plant J.">
        <title>The genome of the king protea, Protea cynaroides.</title>
        <authorList>
            <person name="Chang J."/>
            <person name="Duong T.A."/>
            <person name="Schoeman C."/>
            <person name="Ma X."/>
            <person name="Roodt D."/>
            <person name="Barker N."/>
            <person name="Li Z."/>
            <person name="Van de Peer Y."/>
            <person name="Mizrachi E."/>
        </authorList>
    </citation>
    <scope>NUCLEOTIDE SEQUENCE</scope>
    <source>
        <tissue evidence="13">Young leaves</tissue>
    </source>
</reference>
<accession>A0A9Q0JU69</accession>
<dbReference type="GO" id="GO:0019310">
    <property type="term" value="P:inositol catabolic process"/>
    <property type="evidence" value="ECO:0007669"/>
    <property type="project" value="UniProtKB-UniRule"/>
</dbReference>
<comment type="cofactor">
    <cofactor evidence="11 12">
        <name>Fe cation</name>
        <dbReference type="ChEBI" id="CHEBI:24875"/>
    </cofactor>
    <text evidence="11 12">Binds 2 iron ions per subunit.</text>
</comment>
<feature type="binding site" evidence="10">
    <location>
        <begin position="103"/>
        <end position="105"/>
    </location>
    <ligand>
        <name>substrate</name>
    </ligand>
</feature>
<dbReference type="GO" id="GO:0019853">
    <property type="term" value="P:L-ascorbic acid biosynthetic process"/>
    <property type="evidence" value="ECO:0007669"/>
    <property type="project" value="UniProtKB-KW"/>
</dbReference>
<organism evidence="13 14">
    <name type="scientific">Protea cynaroides</name>
    <dbReference type="NCBI Taxonomy" id="273540"/>
    <lineage>
        <taxon>Eukaryota</taxon>
        <taxon>Viridiplantae</taxon>
        <taxon>Streptophyta</taxon>
        <taxon>Embryophyta</taxon>
        <taxon>Tracheophyta</taxon>
        <taxon>Spermatophyta</taxon>
        <taxon>Magnoliopsida</taxon>
        <taxon>Proteales</taxon>
        <taxon>Proteaceae</taxon>
        <taxon>Protea</taxon>
    </lineage>
</organism>